<evidence type="ECO:0000313" key="2">
    <source>
        <dbReference type="Proteomes" id="UP000708208"/>
    </source>
</evidence>
<gene>
    <name evidence="1" type="ORF">AFUS01_LOCUS19773</name>
</gene>
<dbReference type="CDD" id="cd00024">
    <property type="entry name" value="CD_CSD"/>
    <property type="match status" value="1"/>
</dbReference>
<sequence length="125" mass="14798">MAKRRRFFLILSRPVDEVTVDVSSEADPCNEKLIPEHFIVAKIRGIARGIRCNKIFYKISWLNFPDEDTLEPLVNLVQSVWYVYEFDRNLQDYFARKTILGCFNYTDKGWIGTFLPKNMEEDPDR</sequence>
<evidence type="ECO:0000313" key="1">
    <source>
        <dbReference type="EMBL" id="CAG7731166.1"/>
    </source>
</evidence>
<protein>
    <recommendedName>
        <fullName evidence="3">Chromo domain-containing protein</fullName>
    </recommendedName>
</protein>
<comment type="caution">
    <text evidence="1">The sequence shown here is derived from an EMBL/GenBank/DDBJ whole genome shotgun (WGS) entry which is preliminary data.</text>
</comment>
<reference evidence="1" key="1">
    <citation type="submission" date="2021-06" db="EMBL/GenBank/DDBJ databases">
        <authorList>
            <person name="Hodson N. C."/>
            <person name="Mongue J. A."/>
            <person name="Jaron S. K."/>
        </authorList>
    </citation>
    <scope>NUCLEOTIDE SEQUENCE</scope>
</reference>
<dbReference type="AlphaFoldDB" id="A0A8J2PBP3"/>
<evidence type="ECO:0008006" key="3">
    <source>
        <dbReference type="Google" id="ProtNLM"/>
    </source>
</evidence>
<organism evidence="1 2">
    <name type="scientific">Allacma fusca</name>
    <dbReference type="NCBI Taxonomy" id="39272"/>
    <lineage>
        <taxon>Eukaryota</taxon>
        <taxon>Metazoa</taxon>
        <taxon>Ecdysozoa</taxon>
        <taxon>Arthropoda</taxon>
        <taxon>Hexapoda</taxon>
        <taxon>Collembola</taxon>
        <taxon>Symphypleona</taxon>
        <taxon>Sminthuridae</taxon>
        <taxon>Allacma</taxon>
    </lineage>
</organism>
<dbReference type="EMBL" id="CAJVCH010207202">
    <property type="protein sequence ID" value="CAG7731166.1"/>
    <property type="molecule type" value="Genomic_DNA"/>
</dbReference>
<dbReference type="Proteomes" id="UP000708208">
    <property type="component" value="Unassembled WGS sequence"/>
</dbReference>
<proteinExistence type="predicted"/>
<keyword evidence="2" id="KW-1185">Reference proteome</keyword>
<accession>A0A8J2PBP3</accession>
<name>A0A8J2PBP3_9HEXA</name>